<sequence length="25" mass="2875">MITYILSSSNKLGSSMFDCHHRLSF</sequence>
<name>A0A2P2PH12_RHIMU</name>
<accession>A0A2P2PH12</accession>
<evidence type="ECO:0000313" key="1">
    <source>
        <dbReference type="EMBL" id="MBX54020.1"/>
    </source>
</evidence>
<dbReference type="EMBL" id="GGEC01073536">
    <property type="protein sequence ID" value="MBX54020.1"/>
    <property type="molecule type" value="Transcribed_RNA"/>
</dbReference>
<dbReference type="AlphaFoldDB" id="A0A2P2PH12"/>
<reference evidence="1" key="1">
    <citation type="submission" date="2018-02" db="EMBL/GenBank/DDBJ databases">
        <title>Rhizophora mucronata_Transcriptome.</title>
        <authorList>
            <person name="Meera S.P."/>
            <person name="Sreeshan A."/>
            <person name="Augustine A."/>
        </authorList>
    </citation>
    <scope>NUCLEOTIDE SEQUENCE</scope>
    <source>
        <tissue evidence="1">Leaf</tissue>
    </source>
</reference>
<proteinExistence type="predicted"/>
<protein>
    <submittedName>
        <fullName evidence="1">Uncharacterized protein</fullName>
    </submittedName>
</protein>
<organism evidence="1">
    <name type="scientific">Rhizophora mucronata</name>
    <name type="common">Asiatic mangrove</name>
    <dbReference type="NCBI Taxonomy" id="61149"/>
    <lineage>
        <taxon>Eukaryota</taxon>
        <taxon>Viridiplantae</taxon>
        <taxon>Streptophyta</taxon>
        <taxon>Embryophyta</taxon>
        <taxon>Tracheophyta</taxon>
        <taxon>Spermatophyta</taxon>
        <taxon>Magnoliopsida</taxon>
        <taxon>eudicotyledons</taxon>
        <taxon>Gunneridae</taxon>
        <taxon>Pentapetalae</taxon>
        <taxon>rosids</taxon>
        <taxon>fabids</taxon>
        <taxon>Malpighiales</taxon>
        <taxon>Rhizophoraceae</taxon>
        <taxon>Rhizophora</taxon>
    </lineage>
</organism>